<evidence type="ECO:0000313" key="3">
    <source>
        <dbReference type="Proteomes" id="UP000717328"/>
    </source>
</evidence>
<sequence length="411" mass="47264">MNRRYRQVPTFGHSTIRRFSDNVASLKKLAARNYEDLLQCAIPVFDGLLNGDDNNTVVSLLFTLAEWHALGKLHLHTETSLLWLDQSGLEISNLERQRLVVVNFYTKLQDYLLGHLLHPDWSGGPNKFSEQERTEIHIVNDRFYRHKVMRVNYTGYNVQRGQDLINSRNHADIITLAPEGETYDNGDHPFQYSRVIRIFHVDFIHDIPGTRQIPISKQVLWMQWFQYDKSYCASFQRHRLHCIHFIPSHDPNAFGFLDPDEVVRGSHLIPAFHHGPTDEYLKGTSVAREEDELNDWKYFHVDRDMYMRYAGSGVGHYQVPLTDTPVVDSTSTTPITIELLWNLAEAAGSRIVGGDDYDANEEHRDELTLDKEDEGEAHIEGTVEIDEHDIGAEDGKDGAEEFDDQAGYADL</sequence>
<keyword evidence="3" id="KW-1185">Reference proteome</keyword>
<comment type="caution">
    <text evidence="2">The sequence shown here is derived from an EMBL/GenBank/DDBJ whole genome shotgun (WGS) entry which is preliminary data.</text>
</comment>
<protein>
    <submittedName>
        <fullName evidence="2">Uncharacterized protein</fullName>
    </submittedName>
</protein>
<name>A0A9P7KL54_9AGAR</name>
<accession>A0A9P7KL54</accession>
<dbReference type="EMBL" id="JABCKI010000137">
    <property type="protein sequence ID" value="KAG5652335.1"/>
    <property type="molecule type" value="Genomic_DNA"/>
</dbReference>
<dbReference type="Proteomes" id="UP000717328">
    <property type="component" value="Unassembled WGS sequence"/>
</dbReference>
<evidence type="ECO:0000256" key="1">
    <source>
        <dbReference type="SAM" id="MobiDB-lite"/>
    </source>
</evidence>
<reference evidence="2" key="2">
    <citation type="submission" date="2021-10" db="EMBL/GenBank/DDBJ databases">
        <title>Phylogenomics reveals ancestral predisposition of the termite-cultivated fungus Termitomyces towards a domesticated lifestyle.</title>
        <authorList>
            <person name="Auxier B."/>
            <person name="Grum-Grzhimaylo A."/>
            <person name="Cardenas M.E."/>
            <person name="Lodge J.D."/>
            <person name="Laessoe T."/>
            <person name="Pedersen O."/>
            <person name="Smith M.E."/>
            <person name="Kuyper T.W."/>
            <person name="Franco-Molano E.A."/>
            <person name="Baroni T.J."/>
            <person name="Aanen D.K."/>
        </authorList>
    </citation>
    <scope>NUCLEOTIDE SEQUENCE</scope>
    <source>
        <strain evidence="2">D49</strain>
    </source>
</reference>
<proteinExistence type="predicted"/>
<reference evidence="2" key="1">
    <citation type="submission" date="2021-02" db="EMBL/GenBank/DDBJ databases">
        <authorList>
            <person name="Nieuwenhuis M."/>
            <person name="Van De Peppel L.J.J."/>
        </authorList>
    </citation>
    <scope>NUCLEOTIDE SEQUENCE</scope>
    <source>
        <strain evidence="2">D49</strain>
    </source>
</reference>
<organism evidence="2 3">
    <name type="scientific">Sphagnurus paluster</name>
    <dbReference type="NCBI Taxonomy" id="117069"/>
    <lineage>
        <taxon>Eukaryota</taxon>
        <taxon>Fungi</taxon>
        <taxon>Dikarya</taxon>
        <taxon>Basidiomycota</taxon>
        <taxon>Agaricomycotina</taxon>
        <taxon>Agaricomycetes</taxon>
        <taxon>Agaricomycetidae</taxon>
        <taxon>Agaricales</taxon>
        <taxon>Tricholomatineae</taxon>
        <taxon>Lyophyllaceae</taxon>
        <taxon>Sphagnurus</taxon>
    </lineage>
</organism>
<feature type="region of interest" description="Disordered" evidence="1">
    <location>
        <begin position="384"/>
        <end position="411"/>
    </location>
</feature>
<gene>
    <name evidence="2" type="ORF">H0H81_005403</name>
</gene>
<dbReference type="OrthoDB" id="3183767at2759"/>
<evidence type="ECO:0000313" key="2">
    <source>
        <dbReference type="EMBL" id="KAG5652335.1"/>
    </source>
</evidence>
<dbReference type="AlphaFoldDB" id="A0A9P7KL54"/>
<feature type="compositionally biased region" description="Basic and acidic residues" evidence="1">
    <location>
        <begin position="388"/>
        <end position="399"/>
    </location>
</feature>